<accession>A0AA36IZ99</accession>
<dbReference type="EMBL" id="CAUJNA010003241">
    <property type="protein sequence ID" value="CAJ1396715.1"/>
    <property type="molecule type" value="Genomic_DNA"/>
</dbReference>
<dbReference type="Pfam" id="PF12796">
    <property type="entry name" value="Ank_2"/>
    <property type="match status" value="5"/>
</dbReference>
<feature type="repeat" description="ANK" evidence="1">
    <location>
        <begin position="429"/>
        <end position="461"/>
    </location>
</feature>
<feature type="repeat" description="ANK" evidence="1">
    <location>
        <begin position="757"/>
        <end position="789"/>
    </location>
</feature>
<feature type="repeat" description="ANK" evidence="1">
    <location>
        <begin position="528"/>
        <end position="560"/>
    </location>
</feature>
<evidence type="ECO:0000313" key="2">
    <source>
        <dbReference type="EMBL" id="CAJ1396715.1"/>
    </source>
</evidence>
<dbReference type="PANTHER" id="PTHR44207">
    <property type="entry name" value="SURFACE ANTIGEN BSPA-LIKE-RELATED"/>
    <property type="match status" value="1"/>
</dbReference>
<dbReference type="PROSITE" id="PS50088">
    <property type="entry name" value="ANK_REPEAT"/>
    <property type="match status" value="14"/>
</dbReference>
<dbReference type="Pfam" id="PF13637">
    <property type="entry name" value="Ank_4"/>
    <property type="match status" value="1"/>
</dbReference>
<dbReference type="InterPro" id="IPR002110">
    <property type="entry name" value="Ankyrin_rpt"/>
</dbReference>
<gene>
    <name evidence="2" type="ORF">EVOR1521_LOCUS20888</name>
</gene>
<dbReference type="InterPro" id="IPR036188">
    <property type="entry name" value="FAD/NAD-bd_sf"/>
</dbReference>
<feature type="repeat" description="ANK" evidence="1">
    <location>
        <begin position="495"/>
        <end position="527"/>
    </location>
</feature>
<dbReference type="AlphaFoldDB" id="A0AA36IZ99"/>
<feature type="repeat" description="ANK" evidence="1">
    <location>
        <begin position="625"/>
        <end position="657"/>
    </location>
</feature>
<feature type="repeat" description="ANK" evidence="1">
    <location>
        <begin position="790"/>
        <end position="817"/>
    </location>
</feature>
<sequence length="1087" mass="114984">MGGTLGASVAEEVVDVAIIGNGPSGLALAAALSGLVPEVLRNPPLSRDPAVNAAARRLAGRALDEAALFGEDIQRRCVNPSAALVDALRFPGGDGVGDSLLRYGQLKPLLRHAVVGRGPPGGSWQSMSPSTVTLSPGSWMDLPGHSLDEHLRTNASDEAKKLLRYYGSAQALSNARVPRWLVAEYYGSYARNLSATAFHSGTVEAMEEEGDCWRLQISGEEGCYALKAGIEVLELDGDRFPDGQATSVIKRLIHQERQISIFRQQLLVGETFISDASSWVMLAEQELQVVFTDYVEDYSAAFLAAAADGNADVLAECLTACQDPDVTDEQAQTACWKACEAEHLEVLLLLRDACADVEKPDAFGRRPLHAAARRNRAEAAQRLLETRADVNPMSHDELTPLHLAAQLGCDEVLGCLLDAAADANLAGKDGATGLFCAASCGHLRCLAQLLSARADVNAATENGETPLFAAAQHGYLSVVSCLLSASADSDRAANDGLTPLLMAAQSSQWRIFRFLVQAGANLSLAALDGATPLSIATLNGCLEDVKLLLAWRAEVDSCARGSQPLFTAAKHGQPELVRALLGARAAVDKPERGATPLFVAAKYDRLASAQLLIEAGADKDKADSHGATPLFIAAKYGQADMVRFLIEARADMDAVGQNGLTPLLMAVHMGRQDTVEVLCALKAEVNKPGPHGETPLLKAAQEGDLGLCQLLVQAAADLNCPAQDGATPLVVAAQSGQLPVLRYLADANAELDKVGQHGATALFIAALRNHAPMAELLIERRAQLEKPGADGATPLRVAAQHGSLDAARSLVAASAEVCDEVATLLREAEARAVALACGSFATPRRLEIFGEELPFVTHRPPIHTPALMEKIGHLLVVGAGLSAADAILHVLTGPGAAAGAAGRKVQVTHVFRGAAQQTKIGKMFGGSTSSTYRDEEWLARLMARKDSDPRYRPLAEAQLLEITEEGTCKLQTPTGEETVAEVSVVALLLGALPDLGFLPRRLRRALKAAPHAAVTRTDGQISSHPQFLEVNQETLQLADADTKEVLAPNVFAAGPLRGDNFVRFLIGDAFVIRQQVAASAKLARESA</sequence>
<feature type="repeat" description="ANK" evidence="1">
    <location>
        <begin position="462"/>
        <end position="494"/>
    </location>
</feature>
<dbReference type="SUPFAM" id="SSF51905">
    <property type="entry name" value="FAD/NAD(P)-binding domain"/>
    <property type="match status" value="1"/>
</dbReference>
<dbReference type="SMART" id="SM00248">
    <property type="entry name" value="ANK"/>
    <property type="match status" value="16"/>
</dbReference>
<keyword evidence="1" id="KW-0040">ANK repeat</keyword>
<organism evidence="2 3">
    <name type="scientific">Effrenium voratum</name>
    <dbReference type="NCBI Taxonomy" id="2562239"/>
    <lineage>
        <taxon>Eukaryota</taxon>
        <taxon>Sar</taxon>
        <taxon>Alveolata</taxon>
        <taxon>Dinophyceae</taxon>
        <taxon>Suessiales</taxon>
        <taxon>Symbiodiniaceae</taxon>
        <taxon>Effrenium</taxon>
    </lineage>
</organism>
<dbReference type="Proteomes" id="UP001178507">
    <property type="component" value="Unassembled WGS sequence"/>
</dbReference>
<protein>
    <submittedName>
        <fullName evidence="2">Uncharacterized protein</fullName>
    </submittedName>
</protein>
<feature type="repeat" description="ANK" evidence="1">
    <location>
        <begin position="691"/>
        <end position="723"/>
    </location>
</feature>
<dbReference type="SUPFAM" id="SSF48403">
    <property type="entry name" value="Ankyrin repeat"/>
    <property type="match status" value="2"/>
</dbReference>
<evidence type="ECO:0000256" key="1">
    <source>
        <dbReference type="PROSITE-ProRule" id="PRU00023"/>
    </source>
</evidence>
<dbReference type="Gene3D" id="1.25.40.20">
    <property type="entry name" value="Ankyrin repeat-containing domain"/>
    <property type="match status" value="4"/>
</dbReference>
<dbReference type="PROSITE" id="PS50297">
    <property type="entry name" value="ANK_REP_REGION"/>
    <property type="match status" value="10"/>
</dbReference>
<dbReference type="Pfam" id="PF00023">
    <property type="entry name" value="Ank"/>
    <property type="match status" value="1"/>
</dbReference>
<name>A0AA36IZ99_9DINO</name>
<proteinExistence type="predicted"/>
<reference evidence="2" key="1">
    <citation type="submission" date="2023-08" db="EMBL/GenBank/DDBJ databases">
        <authorList>
            <person name="Chen Y."/>
            <person name="Shah S."/>
            <person name="Dougan E. K."/>
            <person name="Thang M."/>
            <person name="Chan C."/>
        </authorList>
    </citation>
    <scope>NUCLEOTIDE SEQUENCE</scope>
</reference>
<dbReference type="PANTHER" id="PTHR44207:SF2">
    <property type="entry name" value="REPEAT PROTEIN, PUTATIVE-RELATED"/>
    <property type="match status" value="1"/>
</dbReference>
<dbReference type="Gene3D" id="3.50.50.60">
    <property type="entry name" value="FAD/NAD(P)-binding domain"/>
    <property type="match status" value="1"/>
</dbReference>
<feature type="repeat" description="ANK" evidence="1">
    <location>
        <begin position="560"/>
        <end position="592"/>
    </location>
</feature>
<dbReference type="InterPro" id="IPR036770">
    <property type="entry name" value="Ankyrin_rpt-contain_sf"/>
</dbReference>
<evidence type="ECO:0000313" key="3">
    <source>
        <dbReference type="Proteomes" id="UP001178507"/>
    </source>
</evidence>
<feature type="repeat" description="ANK" evidence="1">
    <location>
        <begin position="724"/>
        <end position="756"/>
    </location>
</feature>
<feature type="repeat" description="ANK" evidence="1">
    <location>
        <begin position="396"/>
        <end position="428"/>
    </location>
</feature>
<feature type="repeat" description="ANK" evidence="1">
    <location>
        <begin position="658"/>
        <end position="690"/>
    </location>
</feature>
<feature type="repeat" description="ANK" evidence="1">
    <location>
        <begin position="363"/>
        <end position="395"/>
    </location>
</feature>
<keyword evidence="3" id="KW-1185">Reference proteome</keyword>
<feature type="repeat" description="ANK" evidence="1">
    <location>
        <begin position="592"/>
        <end position="624"/>
    </location>
</feature>
<comment type="caution">
    <text evidence="2">The sequence shown here is derived from an EMBL/GenBank/DDBJ whole genome shotgun (WGS) entry which is preliminary data.</text>
</comment>